<keyword evidence="3" id="KW-1185">Reference proteome</keyword>
<dbReference type="Proteomes" id="UP000030752">
    <property type="component" value="Unassembled WGS sequence"/>
</dbReference>
<dbReference type="AlphaFoldDB" id="W2S4Q8"/>
<evidence type="ECO:0000313" key="3">
    <source>
        <dbReference type="Proteomes" id="UP000030752"/>
    </source>
</evidence>
<dbReference type="InParanoid" id="W2S4Q8"/>
<gene>
    <name evidence="2" type="ORF">HMPREF1541_02836</name>
</gene>
<evidence type="ECO:0000313" key="2">
    <source>
        <dbReference type="EMBL" id="ETN43677.1"/>
    </source>
</evidence>
<dbReference type="VEuPathDB" id="FungiDB:HMPREF1541_02836"/>
<feature type="region of interest" description="Disordered" evidence="1">
    <location>
        <begin position="255"/>
        <end position="276"/>
    </location>
</feature>
<dbReference type="HOGENOM" id="CLU_1008376_0_0_1"/>
<dbReference type="EMBL" id="KB822718">
    <property type="protein sequence ID" value="ETN43677.1"/>
    <property type="molecule type" value="Genomic_DNA"/>
</dbReference>
<dbReference type="GeneID" id="19970175"/>
<feature type="compositionally biased region" description="Basic and acidic residues" evidence="1">
    <location>
        <begin position="262"/>
        <end position="276"/>
    </location>
</feature>
<feature type="region of interest" description="Disordered" evidence="1">
    <location>
        <begin position="1"/>
        <end position="45"/>
    </location>
</feature>
<organism evidence="2 3">
    <name type="scientific">Cyphellophora europaea (strain CBS 101466)</name>
    <name type="common">Phialophora europaea</name>
    <dbReference type="NCBI Taxonomy" id="1220924"/>
    <lineage>
        <taxon>Eukaryota</taxon>
        <taxon>Fungi</taxon>
        <taxon>Dikarya</taxon>
        <taxon>Ascomycota</taxon>
        <taxon>Pezizomycotina</taxon>
        <taxon>Eurotiomycetes</taxon>
        <taxon>Chaetothyriomycetidae</taxon>
        <taxon>Chaetothyriales</taxon>
        <taxon>Cyphellophoraceae</taxon>
        <taxon>Cyphellophora</taxon>
    </lineage>
</organism>
<name>W2S4Q8_CYPE1</name>
<dbReference type="RefSeq" id="XP_008715413.1">
    <property type="nucleotide sequence ID" value="XM_008717191.1"/>
</dbReference>
<proteinExistence type="predicted"/>
<feature type="compositionally biased region" description="Polar residues" evidence="1">
    <location>
        <begin position="32"/>
        <end position="45"/>
    </location>
</feature>
<protein>
    <submittedName>
        <fullName evidence="2">Uncharacterized protein</fullName>
    </submittedName>
</protein>
<reference evidence="2 3" key="1">
    <citation type="submission" date="2013-03" db="EMBL/GenBank/DDBJ databases">
        <title>The Genome Sequence of Phialophora europaea CBS 101466.</title>
        <authorList>
            <consortium name="The Broad Institute Genomics Platform"/>
            <person name="Cuomo C."/>
            <person name="de Hoog S."/>
            <person name="Gorbushina A."/>
            <person name="Walker B."/>
            <person name="Young S.K."/>
            <person name="Zeng Q."/>
            <person name="Gargeya S."/>
            <person name="Fitzgerald M."/>
            <person name="Haas B."/>
            <person name="Abouelleil A."/>
            <person name="Allen A.W."/>
            <person name="Alvarado L."/>
            <person name="Arachchi H.M."/>
            <person name="Berlin A.M."/>
            <person name="Chapman S.B."/>
            <person name="Gainer-Dewar J."/>
            <person name="Goldberg J."/>
            <person name="Griggs A."/>
            <person name="Gujja S."/>
            <person name="Hansen M."/>
            <person name="Howarth C."/>
            <person name="Imamovic A."/>
            <person name="Ireland A."/>
            <person name="Larimer J."/>
            <person name="McCowan C."/>
            <person name="Murphy C."/>
            <person name="Pearson M."/>
            <person name="Poon T.W."/>
            <person name="Priest M."/>
            <person name="Roberts A."/>
            <person name="Saif S."/>
            <person name="Shea T."/>
            <person name="Sisk P."/>
            <person name="Sykes S."/>
            <person name="Wortman J."/>
            <person name="Nusbaum C."/>
            <person name="Birren B."/>
        </authorList>
    </citation>
    <scope>NUCLEOTIDE SEQUENCE [LARGE SCALE GENOMIC DNA]</scope>
    <source>
        <strain evidence="2 3">CBS 101466</strain>
    </source>
</reference>
<evidence type="ECO:0000256" key="1">
    <source>
        <dbReference type="SAM" id="MobiDB-lite"/>
    </source>
</evidence>
<sequence>MVQTRSGAFKATAFRIPPLQPSKASPREPQNAKASNGPTDVNTNIQGTTEVRDLKQITEAHEKTISDQQDLLRRQEQTIDIQAQTITELQRRLASFGLTLEVYVYNNRWRLAKNLPPGFQHFNDVVVTIDQPEAITMDRLSDLALEHVYVGLTSDQEVESKILIWQEKDGYHLWREANASTLTTYLLAQQERVLAGGTAGIGDDGEIGIKVLFWRDDQRDLARQNLQNNLPVKPPPPNPLYSFEEMRQLEAVKRESAKRKWVHEQAKQTPLKDLDS</sequence>
<accession>W2S4Q8</accession>